<evidence type="ECO:0000313" key="2">
    <source>
        <dbReference type="EMBL" id="WKA05376.1"/>
    </source>
</evidence>
<dbReference type="PANTHER" id="PTHR33130:SF40">
    <property type="entry name" value="CHROMOGRANIN (DUF1639)"/>
    <property type="match status" value="1"/>
</dbReference>
<evidence type="ECO:0000313" key="3">
    <source>
        <dbReference type="Proteomes" id="UP001227230"/>
    </source>
</evidence>
<protein>
    <submittedName>
        <fullName evidence="2">Uncharacterized protein</fullName>
    </submittedName>
</protein>
<sequence length="266" mass="28884">MVLVQISEAESSLRHQEMAASAKHQHHHSLAEESVCDKDSDSENGSTSTSCKSLTEKSSLKILIGESAKKTATSGSFAEKRTGVEKGDQSLPLTRNLRLRNAAGRCRARSEIDSQLLKGTGQVKSSRSSKTARNKPAVNKKKPKKFSVALSQEEIADDIFAMTGSKPSRRPIKRDKKVQQTVDNISPGFWLHTITPSSYNLKVIIGCVLMGGAIEHEVEASPSMEDKVEIEASPAIRDIVKDLVHDGLSRAWCIESDGGGAEGMRD</sequence>
<dbReference type="InterPro" id="IPR012438">
    <property type="entry name" value="DUF1639"/>
</dbReference>
<dbReference type="EMBL" id="CP126662">
    <property type="protein sequence ID" value="WKA05376.1"/>
    <property type="molecule type" value="Genomic_DNA"/>
</dbReference>
<feature type="compositionally biased region" description="Basic residues" evidence="1">
    <location>
        <begin position="130"/>
        <end position="144"/>
    </location>
</feature>
<keyword evidence="3" id="KW-1185">Reference proteome</keyword>
<name>A0ABY9DED8_VITVI</name>
<feature type="compositionally biased region" description="Basic and acidic residues" evidence="1">
    <location>
        <begin position="29"/>
        <end position="41"/>
    </location>
</feature>
<accession>A0ABY9DED8</accession>
<dbReference type="Proteomes" id="UP001227230">
    <property type="component" value="Chromosome 15"/>
</dbReference>
<feature type="region of interest" description="Disordered" evidence="1">
    <location>
        <begin position="17"/>
        <end position="51"/>
    </location>
</feature>
<dbReference type="Pfam" id="PF07797">
    <property type="entry name" value="DUF1639"/>
    <property type="match status" value="1"/>
</dbReference>
<evidence type="ECO:0000256" key="1">
    <source>
        <dbReference type="SAM" id="MobiDB-lite"/>
    </source>
</evidence>
<reference evidence="2 3" key="1">
    <citation type="journal article" date="2023" name="Hortic Res">
        <title>The complete reference genome for grapevine (Vitis vinifera L.) genetics and breeding.</title>
        <authorList>
            <person name="Shi X."/>
            <person name="Cao S."/>
            <person name="Wang X."/>
            <person name="Huang S."/>
            <person name="Wang Y."/>
            <person name="Liu Z."/>
            <person name="Liu W."/>
            <person name="Leng X."/>
            <person name="Peng Y."/>
            <person name="Wang N."/>
            <person name="Wang Y."/>
            <person name="Ma Z."/>
            <person name="Xu X."/>
            <person name="Zhang F."/>
            <person name="Xue H."/>
            <person name="Zhong H."/>
            <person name="Wang Y."/>
            <person name="Zhang K."/>
            <person name="Velt A."/>
            <person name="Avia K."/>
            <person name="Holtgrawe D."/>
            <person name="Grimplet J."/>
            <person name="Matus J.T."/>
            <person name="Ware D."/>
            <person name="Wu X."/>
            <person name="Wang H."/>
            <person name="Liu C."/>
            <person name="Fang Y."/>
            <person name="Rustenholz C."/>
            <person name="Cheng Z."/>
            <person name="Xiao H."/>
            <person name="Zhou Y."/>
        </authorList>
    </citation>
    <scope>NUCLEOTIDE SEQUENCE [LARGE SCALE GENOMIC DNA]</scope>
    <source>
        <strain evidence="3">cv. Pinot noir / PN40024</strain>
        <tissue evidence="2">Leaf</tissue>
    </source>
</reference>
<dbReference type="PANTHER" id="PTHR33130">
    <property type="entry name" value="PUTATIVE (DUF1639)-RELATED"/>
    <property type="match status" value="1"/>
</dbReference>
<gene>
    <name evidence="2" type="ORF">VitviT2T_023346</name>
</gene>
<organism evidence="2 3">
    <name type="scientific">Vitis vinifera</name>
    <name type="common">Grape</name>
    <dbReference type="NCBI Taxonomy" id="29760"/>
    <lineage>
        <taxon>Eukaryota</taxon>
        <taxon>Viridiplantae</taxon>
        <taxon>Streptophyta</taxon>
        <taxon>Embryophyta</taxon>
        <taxon>Tracheophyta</taxon>
        <taxon>Spermatophyta</taxon>
        <taxon>Magnoliopsida</taxon>
        <taxon>eudicotyledons</taxon>
        <taxon>Gunneridae</taxon>
        <taxon>Pentapetalae</taxon>
        <taxon>rosids</taxon>
        <taxon>Vitales</taxon>
        <taxon>Vitaceae</taxon>
        <taxon>Viteae</taxon>
        <taxon>Vitis</taxon>
    </lineage>
</organism>
<proteinExistence type="predicted"/>
<feature type="region of interest" description="Disordered" evidence="1">
    <location>
        <begin position="113"/>
        <end position="144"/>
    </location>
</feature>